<dbReference type="GO" id="GO:0019005">
    <property type="term" value="C:SCF ubiquitin ligase complex"/>
    <property type="evidence" value="ECO:0007669"/>
    <property type="project" value="TreeGrafter"/>
</dbReference>
<dbReference type="Proteomes" id="UP000053257">
    <property type="component" value="Unassembled WGS sequence"/>
</dbReference>
<dbReference type="Gene3D" id="3.80.10.10">
    <property type="entry name" value="Ribonuclease Inhibitor"/>
    <property type="match status" value="2"/>
</dbReference>
<name>A0A0C3P2A8_PHLG1</name>
<dbReference type="PANTHER" id="PTHR13318">
    <property type="entry name" value="PARTNER OF PAIRED, ISOFORM B-RELATED"/>
    <property type="match status" value="1"/>
</dbReference>
<dbReference type="OrthoDB" id="550575at2759"/>
<protein>
    <recommendedName>
        <fullName evidence="3">RNI-like protein</fullName>
    </recommendedName>
</protein>
<gene>
    <name evidence="1" type="ORF">PHLGIDRAFT_98774</name>
</gene>
<evidence type="ECO:0000313" key="2">
    <source>
        <dbReference type="Proteomes" id="UP000053257"/>
    </source>
</evidence>
<dbReference type="EMBL" id="KN840442">
    <property type="protein sequence ID" value="KIP12014.1"/>
    <property type="molecule type" value="Genomic_DNA"/>
</dbReference>
<proteinExistence type="predicted"/>
<dbReference type="SUPFAM" id="SSF52047">
    <property type="entry name" value="RNI-like"/>
    <property type="match status" value="1"/>
</dbReference>
<dbReference type="AlphaFoldDB" id="A0A0C3P2A8"/>
<dbReference type="InterPro" id="IPR032675">
    <property type="entry name" value="LRR_dom_sf"/>
</dbReference>
<organism evidence="1 2">
    <name type="scientific">Phlebiopsis gigantea (strain 11061_1 CR5-6)</name>
    <name type="common">White-rot fungus</name>
    <name type="synonym">Peniophora gigantea</name>
    <dbReference type="NCBI Taxonomy" id="745531"/>
    <lineage>
        <taxon>Eukaryota</taxon>
        <taxon>Fungi</taxon>
        <taxon>Dikarya</taxon>
        <taxon>Basidiomycota</taxon>
        <taxon>Agaricomycotina</taxon>
        <taxon>Agaricomycetes</taxon>
        <taxon>Polyporales</taxon>
        <taxon>Phanerochaetaceae</taxon>
        <taxon>Phlebiopsis</taxon>
    </lineage>
</organism>
<evidence type="ECO:0008006" key="3">
    <source>
        <dbReference type="Google" id="ProtNLM"/>
    </source>
</evidence>
<dbReference type="HOGENOM" id="CLU_028914_0_0_1"/>
<dbReference type="PANTHER" id="PTHR13318:SF247">
    <property type="entry name" value="GH16156P"/>
    <property type="match status" value="1"/>
</dbReference>
<dbReference type="GO" id="GO:0031146">
    <property type="term" value="P:SCF-dependent proteasomal ubiquitin-dependent protein catabolic process"/>
    <property type="evidence" value="ECO:0007669"/>
    <property type="project" value="TreeGrafter"/>
</dbReference>
<evidence type="ECO:0000313" key="1">
    <source>
        <dbReference type="EMBL" id="KIP12014.1"/>
    </source>
</evidence>
<dbReference type="STRING" id="745531.A0A0C3P2A8"/>
<keyword evidence="2" id="KW-1185">Reference proteome</keyword>
<reference evidence="1 2" key="1">
    <citation type="journal article" date="2014" name="PLoS Genet.">
        <title>Analysis of the Phlebiopsis gigantea genome, transcriptome and secretome provides insight into its pioneer colonization strategies of wood.</title>
        <authorList>
            <person name="Hori C."/>
            <person name="Ishida T."/>
            <person name="Igarashi K."/>
            <person name="Samejima M."/>
            <person name="Suzuki H."/>
            <person name="Master E."/>
            <person name="Ferreira P."/>
            <person name="Ruiz-Duenas F.J."/>
            <person name="Held B."/>
            <person name="Canessa P."/>
            <person name="Larrondo L.F."/>
            <person name="Schmoll M."/>
            <person name="Druzhinina I.S."/>
            <person name="Kubicek C.P."/>
            <person name="Gaskell J.A."/>
            <person name="Kersten P."/>
            <person name="St John F."/>
            <person name="Glasner J."/>
            <person name="Sabat G."/>
            <person name="Splinter BonDurant S."/>
            <person name="Syed K."/>
            <person name="Yadav J."/>
            <person name="Mgbeahuruike A.C."/>
            <person name="Kovalchuk A."/>
            <person name="Asiegbu F.O."/>
            <person name="Lackner G."/>
            <person name="Hoffmeister D."/>
            <person name="Rencoret J."/>
            <person name="Gutierrez A."/>
            <person name="Sun H."/>
            <person name="Lindquist E."/>
            <person name="Barry K."/>
            <person name="Riley R."/>
            <person name="Grigoriev I.V."/>
            <person name="Henrissat B."/>
            <person name="Kues U."/>
            <person name="Berka R.M."/>
            <person name="Martinez A.T."/>
            <person name="Covert S.F."/>
            <person name="Blanchette R.A."/>
            <person name="Cullen D."/>
        </authorList>
    </citation>
    <scope>NUCLEOTIDE SEQUENCE [LARGE SCALE GENOMIC DNA]</scope>
    <source>
        <strain evidence="1 2">11061_1 CR5-6</strain>
    </source>
</reference>
<accession>A0A0C3P2A8</accession>
<sequence>MLIRLQYLLRGPSIVLDGENMPEVSKHVVAAITRRASTRENLRELHLRSLDKVPDATFASVIEKLPVLRVLDLGGCAKVAAQTVHAAAACCSHLNVLNVNHTAVPPVALAPILQKCPDLTVLKVAGIPSWTDANATKLLIALGLKDDPALRFPNLRTLKLKLTPVGDQVLNTILEICPGIRRLDVSFTNIQRPASLIQTTSLEKLSLTSTAMSSADMLKTVTGMTGLRSLALGALGRKGGSSIAVANTSVMTMTDETLRKLTKALTGCERLASVNLAGNTKLGSVSGSALTSFVGQIGRNCEALNLSGIPGLRSAHLEGLLGETAEESVSPLRELALNNTGIDDAAAPFISTCKSLQTLEVGSTKLTRKPLATRYA</sequence>